<dbReference type="InterPro" id="IPR029045">
    <property type="entry name" value="ClpP/crotonase-like_dom_sf"/>
</dbReference>
<dbReference type="Proteomes" id="UP001582793">
    <property type="component" value="Unassembled WGS sequence"/>
</dbReference>
<dbReference type="Gene3D" id="3.90.226.10">
    <property type="entry name" value="2-enoyl-CoA Hydratase, Chain A, domain 1"/>
    <property type="match status" value="1"/>
</dbReference>
<comment type="caution">
    <text evidence="3">The sequence shown here is derived from an EMBL/GenBank/DDBJ whole genome shotgun (WGS) entry which is preliminary data.</text>
</comment>
<organism evidence="3 4">
    <name type="scientific">Polymorphospora lycopeni</name>
    <dbReference type="NCBI Taxonomy" id="3140240"/>
    <lineage>
        <taxon>Bacteria</taxon>
        <taxon>Bacillati</taxon>
        <taxon>Actinomycetota</taxon>
        <taxon>Actinomycetes</taxon>
        <taxon>Micromonosporales</taxon>
        <taxon>Micromonosporaceae</taxon>
        <taxon>Polymorphospora</taxon>
    </lineage>
</organism>
<dbReference type="InterPro" id="IPR014748">
    <property type="entry name" value="Enoyl-CoA_hydra_C"/>
</dbReference>
<dbReference type="SUPFAM" id="SSF52096">
    <property type="entry name" value="ClpP/crotonase"/>
    <property type="match status" value="1"/>
</dbReference>
<dbReference type="Gene3D" id="1.10.12.10">
    <property type="entry name" value="Lyase 2-enoyl-coa Hydratase, Chain A, domain 2"/>
    <property type="match status" value="1"/>
</dbReference>
<evidence type="ECO:0000313" key="3">
    <source>
        <dbReference type="EMBL" id="MFB6395470.1"/>
    </source>
</evidence>
<protein>
    <submittedName>
        <fullName evidence="3">Enoyl-CoA hydratase-related protein</fullName>
    </submittedName>
</protein>
<dbReference type="InterPro" id="IPR018376">
    <property type="entry name" value="Enoyl-CoA_hyd/isom_CS"/>
</dbReference>
<evidence type="ECO:0000313" key="4">
    <source>
        <dbReference type="Proteomes" id="UP001582793"/>
    </source>
</evidence>
<gene>
    <name evidence="3" type="ORF">AAFH96_20485</name>
</gene>
<sequence length="263" mass="27962">MTGYRHMHYTVADGIARIRLDRPDRLNALTSVMADVELPELCRRASADPAVRVVVLTGTGRGFCSGADLGERIDAVTTGADPTRLQQPLGSFVRAVWDIPKPVVAAVNGVAAGGGMSLATAADFRVVAESARFEPAFVRRGLMPDGGLTYTLPALVGRSRALEILMFGTRVDAARAVEIGLADRVVPDDRLDESVTEFAGRLAAGPALALSFTKRAVQRADGGDLAGALEFESWGQRVCLGSRDFAEGRAAFAEHRTPVFEGH</sequence>
<proteinExistence type="inferred from homology"/>
<dbReference type="PROSITE" id="PS00166">
    <property type="entry name" value="ENOYL_COA_HYDRATASE"/>
    <property type="match status" value="1"/>
</dbReference>
<dbReference type="PANTHER" id="PTHR43459:SF1">
    <property type="entry name" value="EG:BACN32G11.4 PROTEIN"/>
    <property type="match status" value="1"/>
</dbReference>
<evidence type="ECO:0000256" key="1">
    <source>
        <dbReference type="ARBA" id="ARBA00005254"/>
    </source>
</evidence>
<keyword evidence="4" id="KW-1185">Reference proteome</keyword>
<dbReference type="RefSeq" id="WP_375735256.1">
    <property type="nucleotide sequence ID" value="NZ_JBCGDC010000060.1"/>
</dbReference>
<dbReference type="CDD" id="cd06558">
    <property type="entry name" value="crotonase-like"/>
    <property type="match status" value="1"/>
</dbReference>
<name>A0ABV5CTY7_9ACTN</name>
<dbReference type="EMBL" id="JBCGDC010000060">
    <property type="protein sequence ID" value="MFB6395470.1"/>
    <property type="molecule type" value="Genomic_DNA"/>
</dbReference>
<dbReference type="InterPro" id="IPR001753">
    <property type="entry name" value="Enoyl-CoA_hydra/iso"/>
</dbReference>
<evidence type="ECO:0000256" key="2">
    <source>
        <dbReference type="RuleBase" id="RU003707"/>
    </source>
</evidence>
<dbReference type="PANTHER" id="PTHR43459">
    <property type="entry name" value="ENOYL-COA HYDRATASE"/>
    <property type="match status" value="1"/>
</dbReference>
<dbReference type="Pfam" id="PF00378">
    <property type="entry name" value="ECH_1"/>
    <property type="match status" value="1"/>
</dbReference>
<comment type="similarity">
    <text evidence="1 2">Belongs to the enoyl-CoA hydratase/isomerase family.</text>
</comment>
<accession>A0ABV5CTY7</accession>
<reference evidence="3 4" key="1">
    <citation type="submission" date="2024-04" db="EMBL/GenBank/DDBJ databases">
        <title>Polymorphospora sp. isolated from Baiyangdian Lake in Xiong'an New Area.</title>
        <authorList>
            <person name="Zhang X."/>
            <person name="Liu J."/>
        </authorList>
    </citation>
    <scope>NUCLEOTIDE SEQUENCE [LARGE SCALE GENOMIC DNA]</scope>
    <source>
        <strain evidence="3 4">2-325</strain>
    </source>
</reference>